<dbReference type="OrthoDB" id="9798857at2"/>
<comment type="caution">
    <text evidence="7">The sequence shown here is derived from an EMBL/GenBank/DDBJ whole genome shotgun (WGS) entry which is preliminary data.</text>
</comment>
<dbReference type="InterPro" id="IPR001647">
    <property type="entry name" value="HTH_TetR"/>
</dbReference>
<protein>
    <recommendedName>
        <fullName evidence="6">HTH tetR-type domain-containing protein</fullName>
    </recommendedName>
</protein>
<dbReference type="GO" id="GO:0003700">
    <property type="term" value="F:DNA-binding transcription factor activity"/>
    <property type="evidence" value="ECO:0007669"/>
    <property type="project" value="TreeGrafter"/>
</dbReference>
<evidence type="ECO:0000313" key="7">
    <source>
        <dbReference type="EMBL" id="KTQ97812.1"/>
    </source>
</evidence>
<dbReference type="AlphaFoldDB" id="A0A175RBX6"/>
<evidence type="ECO:0000313" key="8">
    <source>
        <dbReference type="Proteomes" id="UP000078272"/>
    </source>
</evidence>
<keyword evidence="2" id="KW-0805">Transcription regulation</keyword>
<evidence type="ECO:0000256" key="5">
    <source>
        <dbReference type="PROSITE-ProRule" id="PRU00335"/>
    </source>
</evidence>
<dbReference type="InterPro" id="IPR009057">
    <property type="entry name" value="Homeodomain-like_sf"/>
</dbReference>
<dbReference type="Proteomes" id="UP000078272">
    <property type="component" value="Unassembled WGS sequence"/>
</dbReference>
<proteinExistence type="predicted"/>
<evidence type="ECO:0000256" key="1">
    <source>
        <dbReference type="ARBA" id="ARBA00022491"/>
    </source>
</evidence>
<dbReference type="SUPFAM" id="SSF46689">
    <property type="entry name" value="Homeodomain-like"/>
    <property type="match status" value="1"/>
</dbReference>
<accession>A0A175RBX6</accession>
<dbReference type="InterPro" id="IPR036271">
    <property type="entry name" value="Tet_transcr_reg_TetR-rel_C_sf"/>
</dbReference>
<name>A0A175RBX6_9HYPH</name>
<dbReference type="PRINTS" id="PR00455">
    <property type="entry name" value="HTHTETR"/>
</dbReference>
<dbReference type="Pfam" id="PF00440">
    <property type="entry name" value="TetR_N"/>
    <property type="match status" value="1"/>
</dbReference>
<evidence type="ECO:0000256" key="3">
    <source>
        <dbReference type="ARBA" id="ARBA00023125"/>
    </source>
</evidence>
<keyword evidence="3 5" id="KW-0238">DNA-binding</keyword>
<dbReference type="PANTHER" id="PTHR30055:SF240">
    <property type="entry name" value="HTH-TYPE TRANSCRIPTIONAL REGULATOR ACRR"/>
    <property type="match status" value="1"/>
</dbReference>
<dbReference type="PROSITE" id="PS01081">
    <property type="entry name" value="HTH_TETR_1"/>
    <property type="match status" value="1"/>
</dbReference>
<dbReference type="PANTHER" id="PTHR30055">
    <property type="entry name" value="HTH-TYPE TRANSCRIPTIONAL REGULATOR RUTR"/>
    <property type="match status" value="1"/>
</dbReference>
<dbReference type="PROSITE" id="PS50977">
    <property type="entry name" value="HTH_TETR_2"/>
    <property type="match status" value="1"/>
</dbReference>
<organism evidence="7 8">
    <name type="scientific">Aureimonas ureilytica</name>
    <dbReference type="NCBI Taxonomy" id="401562"/>
    <lineage>
        <taxon>Bacteria</taxon>
        <taxon>Pseudomonadati</taxon>
        <taxon>Pseudomonadota</taxon>
        <taxon>Alphaproteobacteria</taxon>
        <taxon>Hyphomicrobiales</taxon>
        <taxon>Aurantimonadaceae</taxon>
        <taxon>Aureimonas</taxon>
    </lineage>
</organism>
<dbReference type="PATRIC" id="fig|401562.3.peg.4331"/>
<dbReference type="STRING" id="401562.NS365_05850"/>
<dbReference type="InterPro" id="IPR013572">
    <property type="entry name" value="Tscrpt_reg_MAATS_C"/>
</dbReference>
<dbReference type="GO" id="GO:0000976">
    <property type="term" value="F:transcription cis-regulatory region binding"/>
    <property type="evidence" value="ECO:0007669"/>
    <property type="project" value="TreeGrafter"/>
</dbReference>
<dbReference type="EMBL" id="LDPZ01000006">
    <property type="protein sequence ID" value="KTQ97812.1"/>
    <property type="molecule type" value="Genomic_DNA"/>
</dbReference>
<reference evidence="7 8" key="1">
    <citation type="journal article" date="2016" name="Front. Microbiol.">
        <title>Genomic Resource of Rice Seed Associated Bacteria.</title>
        <authorList>
            <person name="Midha S."/>
            <person name="Bansal K."/>
            <person name="Sharma S."/>
            <person name="Kumar N."/>
            <person name="Patil P.P."/>
            <person name="Chaudhry V."/>
            <person name="Patil P.B."/>
        </authorList>
    </citation>
    <scope>NUCLEOTIDE SEQUENCE [LARGE SCALE GENOMIC DNA]</scope>
    <source>
        <strain evidence="7 8">NS226</strain>
    </source>
</reference>
<sequence length="208" mass="23372">MRRTKNEAMETRSAILDAAELTFFENGVSRTTLAMIAQAASVTRGAIYFHFANKNALFEAMLERGRLPQECFVGLDELMAAADPLDRIRANAIEALEFISLNTRTQKILTIMLLRCEYVAEMEEMLVRMRDADEEMLGTIRFAFQEASRRGLMAEDWTPDSATTTLHCGMAGLINQWLRSGFGFDLVAVGRRMVDSLFDSFRAPPTPA</sequence>
<evidence type="ECO:0000256" key="4">
    <source>
        <dbReference type="ARBA" id="ARBA00023163"/>
    </source>
</evidence>
<keyword evidence="1" id="KW-0678">Repressor</keyword>
<dbReference type="Pfam" id="PF08361">
    <property type="entry name" value="TetR_C_2"/>
    <property type="match status" value="1"/>
</dbReference>
<dbReference type="InterPro" id="IPR050109">
    <property type="entry name" value="HTH-type_TetR-like_transc_reg"/>
</dbReference>
<feature type="domain" description="HTH tetR-type" evidence="6">
    <location>
        <begin position="9"/>
        <end position="69"/>
    </location>
</feature>
<dbReference type="SUPFAM" id="SSF48498">
    <property type="entry name" value="Tetracyclin repressor-like, C-terminal domain"/>
    <property type="match status" value="1"/>
</dbReference>
<evidence type="ECO:0000259" key="6">
    <source>
        <dbReference type="PROSITE" id="PS50977"/>
    </source>
</evidence>
<dbReference type="InterPro" id="IPR023772">
    <property type="entry name" value="DNA-bd_HTH_TetR-type_CS"/>
</dbReference>
<gene>
    <name evidence="7" type="ORF">NS226_04030</name>
</gene>
<keyword evidence="4" id="KW-0804">Transcription</keyword>
<dbReference type="Gene3D" id="1.10.357.10">
    <property type="entry name" value="Tetracycline Repressor, domain 2"/>
    <property type="match status" value="1"/>
</dbReference>
<evidence type="ECO:0000256" key="2">
    <source>
        <dbReference type="ARBA" id="ARBA00023015"/>
    </source>
</evidence>
<feature type="DNA-binding region" description="H-T-H motif" evidence="5">
    <location>
        <begin position="32"/>
        <end position="51"/>
    </location>
</feature>